<evidence type="ECO:0000313" key="4">
    <source>
        <dbReference type="Proteomes" id="UP000520767"/>
    </source>
</evidence>
<proteinExistence type="predicted"/>
<dbReference type="EMBL" id="JACHJQ010000016">
    <property type="protein sequence ID" value="MBB4912757.1"/>
    <property type="molecule type" value="Genomic_DNA"/>
</dbReference>
<protein>
    <submittedName>
        <fullName evidence="3">Alkanesulfonate monooxygenase SsuD/methylene tetrahydromethanopterin reductase-like flavin-dependent oxidoreductase (Luciferase family)</fullName>
    </submittedName>
</protein>
<dbReference type="RefSeq" id="WP_221465086.1">
    <property type="nucleotide sequence ID" value="NZ_JACHJQ010000016.1"/>
</dbReference>
<keyword evidence="4" id="KW-1185">Reference proteome</keyword>
<dbReference type="InterPro" id="IPR050564">
    <property type="entry name" value="F420-G6PD/mer"/>
</dbReference>
<reference evidence="3 4" key="1">
    <citation type="submission" date="2020-08" db="EMBL/GenBank/DDBJ databases">
        <title>Genomic Encyclopedia of Type Strains, Phase III (KMG-III): the genomes of soil and plant-associated and newly described type strains.</title>
        <authorList>
            <person name="Whitman W."/>
        </authorList>
    </citation>
    <scope>NUCLEOTIDE SEQUENCE [LARGE SCALE GENOMIC DNA]</scope>
    <source>
        <strain evidence="3 4">CECT 8960</strain>
    </source>
</reference>
<dbReference type="AlphaFoldDB" id="A0A7W7QFR7"/>
<dbReference type="SUPFAM" id="SSF51679">
    <property type="entry name" value="Bacterial luciferase-like"/>
    <property type="match status" value="1"/>
</dbReference>
<dbReference type="PANTHER" id="PTHR43244">
    <property type="match status" value="1"/>
</dbReference>
<evidence type="ECO:0000256" key="1">
    <source>
        <dbReference type="ARBA" id="ARBA00023002"/>
    </source>
</evidence>
<evidence type="ECO:0000313" key="3">
    <source>
        <dbReference type="EMBL" id="MBB4912757.1"/>
    </source>
</evidence>
<dbReference type="PANTHER" id="PTHR43244:SF1">
    <property type="entry name" value="5,10-METHYLENETETRAHYDROMETHANOPTERIN REDUCTASE"/>
    <property type="match status" value="1"/>
</dbReference>
<dbReference type="Gene3D" id="3.20.20.30">
    <property type="entry name" value="Luciferase-like domain"/>
    <property type="match status" value="1"/>
</dbReference>
<dbReference type="Pfam" id="PF00296">
    <property type="entry name" value="Bac_luciferase"/>
    <property type="match status" value="1"/>
</dbReference>
<keyword evidence="3" id="KW-0503">Monooxygenase</keyword>
<dbReference type="InterPro" id="IPR036661">
    <property type="entry name" value="Luciferase-like_sf"/>
</dbReference>
<keyword evidence="1" id="KW-0560">Oxidoreductase</keyword>
<dbReference type="Proteomes" id="UP000520767">
    <property type="component" value="Unassembled WGS sequence"/>
</dbReference>
<gene>
    <name evidence="3" type="ORF">FHR82_009031</name>
</gene>
<accession>A0A7W7QFR7</accession>
<comment type="caution">
    <text evidence="3">The sequence shown here is derived from an EMBL/GenBank/DDBJ whole genome shotgun (WGS) entry which is preliminary data.</text>
</comment>
<dbReference type="InterPro" id="IPR011251">
    <property type="entry name" value="Luciferase-like_dom"/>
</dbReference>
<dbReference type="GO" id="GO:0004497">
    <property type="term" value="F:monooxygenase activity"/>
    <property type="evidence" value="ECO:0007669"/>
    <property type="project" value="UniProtKB-KW"/>
</dbReference>
<dbReference type="GO" id="GO:0016705">
    <property type="term" value="F:oxidoreductase activity, acting on paired donors, with incorporation or reduction of molecular oxygen"/>
    <property type="evidence" value="ECO:0007669"/>
    <property type="project" value="InterPro"/>
</dbReference>
<evidence type="ECO:0000259" key="2">
    <source>
        <dbReference type="Pfam" id="PF00296"/>
    </source>
</evidence>
<organism evidence="3 4">
    <name type="scientific">Actinophytocola algeriensis</name>
    <dbReference type="NCBI Taxonomy" id="1768010"/>
    <lineage>
        <taxon>Bacteria</taxon>
        <taxon>Bacillati</taxon>
        <taxon>Actinomycetota</taxon>
        <taxon>Actinomycetes</taxon>
        <taxon>Pseudonocardiales</taxon>
        <taxon>Pseudonocardiaceae</taxon>
    </lineage>
</organism>
<name>A0A7W7QFR7_9PSEU</name>
<feature type="domain" description="Luciferase-like" evidence="2">
    <location>
        <begin position="1"/>
        <end position="160"/>
    </location>
</feature>
<sequence length="187" mass="20756">MRRLLAGDTVDEDHVVTVRAARLYTRPTASPPLFAAAMTPQTAREVASWADGLITVNAPRDALRQILDAFRDGGGEGKPVHLQVHLSWAETDEEVRAQAMDQWRLNALPPALTEELELPEQFDAATEHVPSEALESSVLMSADPGRHAEVLASYAELGIERVYLHQVGRDQERFLDVFGDRVLPQLR</sequence>